<feature type="transmembrane region" description="Helical" evidence="1">
    <location>
        <begin position="145"/>
        <end position="165"/>
    </location>
</feature>
<proteinExistence type="predicted"/>
<feature type="transmembrane region" description="Helical" evidence="1">
    <location>
        <begin position="76"/>
        <end position="93"/>
    </location>
</feature>
<dbReference type="RefSeq" id="WP_091961111.1">
    <property type="nucleotide sequence ID" value="NZ_FOLH01000002.1"/>
</dbReference>
<feature type="domain" description="EamA" evidence="2">
    <location>
        <begin position="8"/>
        <end position="138"/>
    </location>
</feature>
<feature type="transmembrane region" description="Helical" evidence="1">
    <location>
        <begin position="99"/>
        <end position="115"/>
    </location>
</feature>
<feature type="transmembrane region" description="Helical" evidence="1">
    <location>
        <begin position="236"/>
        <end position="252"/>
    </location>
</feature>
<feature type="transmembrane region" description="Helical" evidence="1">
    <location>
        <begin position="36"/>
        <end position="55"/>
    </location>
</feature>
<dbReference type="EMBL" id="FOLH01000002">
    <property type="protein sequence ID" value="SFC06254.1"/>
    <property type="molecule type" value="Genomic_DNA"/>
</dbReference>
<sequence length="292" mass="32058">MSGKTVNSAIFLLILGNALAILSDVVIKLLEPGTPIFQFAFLRCLFTLLVLLPLFKKINSSELFTGWKLHTLRAHIHLGGILCMVLALMHLPLATANAIFYAAPLLVMLLSVVFFKERLSALSFLAVVSGFLGILVILRPVEVNWAALAALGSAFALAISAVLVRKLPKTQSTVHKLFLGYLLILPTAAVLAWWEGAGWNPQLLVYALASSVFILGYNITVLLAYQQVDANQVTSAEYTGLIWAVALGWMFFAEVPDLWFVIGSSMIVIPLLLIAWRQRTRHSFKLADKPLS</sequence>
<dbReference type="PANTHER" id="PTHR22911:SF103">
    <property type="entry name" value="BLR2811 PROTEIN"/>
    <property type="match status" value="1"/>
</dbReference>
<dbReference type="InterPro" id="IPR000620">
    <property type="entry name" value="EamA_dom"/>
</dbReference>
<evidence type="ECO:0000259" key="2">
    <source>
        <dbReference type="Pfam" id="PF00892"/>
    </source>
</evidence>
<feature type="transmembrane region" description="Helical" evidence="1">
    <location>
        <begin position="203"/>
        <end position="224"/>
    </location>
</feature>
<dbReference type="GO" id="GO:0016020">
    <property type="term" value="C:membrane"/>
    <property type="evidence" value="ECO:0007669"/>
    <property type="project" value="InterPro"/>
</dbReference>
<feature type="transmembrane region" description="Helical" evidence="1">
    <location>
        <begin position="177"/>
        <end position="197"/>
    </location>
</feature>
<evidence type="ECO:0000313" key="3">
    <source>
        <dbReference type="EMBL" id="SFC06254.1"/>
    </source>
</evidence>
<keyword evidence="1" id="KW-0812">Transmembrane</keyword>
<feature type="transmembrane region" description="Helical" evidence="1">
    <location>
        <begin position="122"/>
        <end position="139"/>
    </location>
</feature>
<protein>
    <submittedName>
        <fullName evidence="3">EamA-like transporter family protein</fullName>
    </submittedName>
</protein>
<feature type="domain" description="EamA" evidence="2">
    <location>
        <begin position="145"/>
        <end position="275"/>
    </location>
</feature>
<dbReference type="PANTHER" id="PTHR22911">
    <property type="entry name" value="ACYL-MALONYL CONDENSING ENZYME-RELATED"/>
    <property type="match status" value="1"/>
</dbReference>
<dbReference type="Gene3D" id="1.10.3730.20">
    <property type="match status" value="1"/>
</dbReference>
<dbReference type="Pfam" id="PF00892">
    <property type="entry name" value="EamA"/>
    <property type="match status" value="2"/>
</dbReference>
<dbReference type="AlphaFoldDB" id="A0A1I1G3T4"/>
<accession>A0A1I1G3T4</accession>
<keyword evidence="4" id="KW-1185">Reference proteome</keyword>
<keyword evidence="1" id="KW-0472">Membrane</keyword>
<dbReference type="SUPFAM" id="SSF103481">
    <property type="entry name" value="Multidrug resistance efflux transporter EmrE"/>
    <property type="match status" value="2"/>
</dbReference>
<dbReference type="InterPro" id="IPR037185">
    <property type="entry name" value="EmrE-like"/>
</dbReference>
<reference evidence="3 4" key="1">
    <citation type="submission" date="2016-10" db="EMBL/GenBank/DDBJ databases">
        <authorList>
            <person name="de Groot N.N."/>
        </authorList>
    </citation>
    <scope>NUCLEOTIDE SEQUENCE [LARGE SCALE GENOMIC DNA]</scope>
    <source>
        <strain evidence="3 4">DSM 18438</strain>
    </source>
</reference>
<organism evidence="3 4">
    <name type="scientific">Marinospirillum celere</name>
    <dbReference type="NCBI Taxonomy" id="1122252"/>
    <lineage>
        <taxon>Bacteria</taxon>
        <taxon>Pseudomonadati</taxon>
        <taxon>Pseudomonadota</taxon>
        <taxon>Gammaproteobacteria</taxon>
        <taxon>Oceanospirillales</taxon>
        <taxon>Oceanospirillaceae</taxon>
        <taxon>Marinospirillum</taxon>
    </lineage>
</organism>
<evidence type="ECO:0000313" key="4">
    <source>
        <dbReference type="Proteomes" id="UP000199058"/>
    </source>
</evidence>
<dbReference type="STRING" id="1122252.SAMN05660443_1387"/>
<evidence type="ECO:0000256" key="1">
    <source>
        <dbReference type="SAM" id="Phobius"/>
    </source>
</evidence>
<dbReference type="Proteomes" id="UP000199058">
    <property type="component" value="Unassembled WGS sequence"/>
</dbReference>
<dbReference type="OrthoDB" id="148351at2"/>
<gene>
    <name evidence="3" type="ORF">SAMN05660443_1387</name>
</gene>
<keyword evidence="1" id="KW-1133">Transmembrane helix</keyword>
<name>A0A1I1G3T4_9GAMM</name>
<feature type="transmembrane region" description="Helical" evidence="1">
    <location>
        <begin position="258"/>
        <end position="276"/>
    </location>
</feature>